<dbReference type="EMBL" id="ML119689">
    <property type="protein sequence ID" value="RPA80295.1"/>
    <property type="molecule type" value="Genomic_DNA"/>
</dbReference>
<gene>
    <name evidence="1" type="ORF">BJ508DRAFT_130118</name>
</gene>
<dbReference type="AlphaFoldDB" id="A0A3N4I2F4"/>
<accession>A0A3N4I2F4</accession>
<dbReference type="Proteomes" id="UP000275078">
    <property type="component" value="Unassembled WGS sequence"/>
</dbReference>
<reference evidence="1 2" key="1">
    <citation type="journal article" date="2018" name="Nat. Ecol. Evol.">
        <title>Pezizomycetes genomes reveal the molecular basis of ectomycorrhizal truffle lifestyle.</title>
        <authorList>
            <person name="Murat C."/>
            <person name="Payen T."/>
            <person name="Noel B."/>
            <person name="Kuo A."/>
            <person name="Morin E."/>
            <person name="Chen J."/>
            <person name="Kohler A."/>
            <person name="Krizsan K."/>
            <person name="Balestrini R."/>
            <person name="Da Silva C."/>
            <person name="Montanini B."/>
            <person name="Hainaut M."/>
            <person name="Levati E."/>
            <person name="Barry K.W."/>
            <person name="Belfiori B."/>
            <person name="Cichocki N."/>
            <person name="Clum A."/>
            <person name="Dockter R.B."/>
            <person name="Fauchery L."/>
            <person name="Guy J."/>
            <person name="Iotti M."/>
            <person name="Le Tacon F."/>
            <person name="Lindquist E.A."/>
            <person name="Lipzen A."/>
            <person name="Malagnac F."/>
            <person name="Mello A."/>
            <person name="Molinier V."/>
            <person name="Miyauchi S."/>
            <person name="Poulain J."/>
            <person name="Riccioni C."/>
            <person name="Rubini A."/>
            <person name="Sitrit Y."/>
            <person name="Splivallo R."/>
            <person name="Traeger S."/>
            <person name="Wang M."/>
            <person name="Zifcakova L."/>
            <person name="Wipf D."/>
            <person name="Zambonelli A."/>
            <person name="Paolocci F."/>
            <person name="Nowrousian M."/>
            <person name="Ottonello S."/>
            <person name="Baldrian P."/>
            <person name="Spatafora J.W."/>
            <person name="Henrissat B."/>
            <person name="Nagy L.G."/>
            <person name="Aury J.M."/>
            <person name="Wincker P."/>
            <person name="Grigoriev I.V."/>
            <person name="Bonfante P."/>
            <person name="Martin F.M."/>
        </authorList>
    </citation>
    <scope>NUCLEOTIDE SEQUENCE [LARGE SCALE GENOMIC DNA]</scope>
    <source>
        <strain evidence="1 2">RN42</strain>
    </source>
</reference>
<evidence type="ECO:0000313" key="1">
    <source>
        <dbReference type="EMBL" id="RPA80295.1"/>
    </source>
</evidence>
<sequence>MKVRETDSSGRSSRLFAYGMTLGGAVAVQTMRCTGSRMKSKMPKVLNGLRTGRSTMVVVVAGPTQELNYRPGRLQTDRGSSPTNPFTTLFNVYGFRFQNQGFGVKHTINLSPLHFSNQVQLSTFAVPNPPLRLVSGTTVKCAVRKSHLVGESNSGHTRCVIA</sequence>
<evidence type="ECO:0000313" key="2">
    <source>
        <dbReference type="Proteomes" id="UP000275078"/>
    </source>
</evidence>
<protein>
    <submittedName>
        <fullName evidence="1">Uncharacterized protein</fullName>
    </submittedName>
</protein>
<organism evidence="1 2">
    <name type="scientific">Ascobolus immersus RN42</name>
    <dbReference type="NCBI Taxonomy" id="1160509"/>
    <lineage>
        <taxon>Eukaryota</taxon>
        <taxon>Fungi</taxon>
        <taxon>Dikarya</taxon>
        <taxon>Ascomycota</taxon>
        <taxon>Pezizomycotina</taxon>
        <taxon>Pezizomycetes</taxon>
        <taxon>Pezizales</taxon>
        <taxon>Ascobolaceae</taxon>
        <taxon>Ascobolus</taxon>
    </lineage>
</organism>
<keyword evidence="2" id="KW-1185">Reference proteome</keyword>
<name>A0A3N4I2F4_ASCIM</name>
<proteinExistence type="predicted"/>